<dbReference type="PROSITE" id="PS50103">
    <property type="entry name" value="ZF_C3H1"/>
    <property type="match status" value="1"/>
</dbReference>
<dbReference type="PANTHER" id="PTHR38846:SF1">
    <property type="entry name" value="C3H1-TYPE DOMAIN-CONTAINING PROTEIN"/>
    <property type="match status" value="1"/>
</dbReference>
<feature type="zinc finger region" description="C3H1-type" evidence="4">
    <location>
        <begin position="1"/>
        <end position="29"/>
    </location>
</feature>
<dbReference type="SUPFAM" id="SSF90229">
    <property type="entry name" value="CCCH zinc finger"/>
    <property type="match status" value="1"/>
</dbReference>
<feature type="domain" description="C3H1-type" evidence="6">
    <location>
        <begin position="1"/>
        <end position="29"/>
    </location>
</feature>
<feature type="region of interest" description="Disordered" evidence="5">
    <location>
        <begin position="29"/>
        <end position="51"/>
    </location>
</feature>
<keyword evidence="3 4" id="KW-0862">Zinc</keyword>
<sequence length="224" mass="25616">MSNFQACHQFADTGACTYGGKCKFQHIRESATPSSPASSPPRKKAKKQRTITSSQFTTFFDDYPEFDYDPGNSSIREFYRLCDSKGWERKDPERTKAFQIFKDALVKEFNGIYGTDENDIDSWHKICTVLDIHPLPDTLKEARDGVLSKHINIVDLVDNPSGHVASFASLEALREYTVDEGKYFPAENAYAGGLLKYLLREIHGTYKGRRRPSGFRGRRRRQQQ</sequence>
<evidence type="ECO:0000256" key="2">
    <source>
        <dbReference type="ARBA" id="ARBA00022771"/>
    </source>
</evidence>
<dbReference type="Proteomes" id="UP000027073">
    <property type="component" value="Unassembled WGS sequence"/>
</dbReference>
<evidence type="ECO:0000256" key="3">
    <source>
        <dbReference type="ARBA" id="ARBA00022833"/>
    </source>
</evidence>
<dbReference type="HOGENOM" id="CLU_053382_2_0_1"/>
<accession>A0A067NL71</accession>
<dbReference type="VEuPathDB" id="FungiDB:PLEOSDRAFT_161137"/>
<dbReference type="AlphaFoldDB" id="A0A067NL71"/>
<gene>
    <name evidence="7" type="ORF">PLEOSDRAFT_161137</name>
</gene>
<dbReference type="PANTHER" id="PTHR38846">
    <property type="entry name" value="C3H1-TYPE DOMAIN-CONTAINING PROTEIN"/>
    <property type="match status" value="1"/>
</dbReference>
<evidence type="ECO:0000313" key="8">
    <source>
        <dbReference type="Proteomes" id="UP000027073"/>
    </source>
</evidence>
<keyword evidence="2 4" id="KW-0863">Zinc-finger</keyword>
<protein>
    <recommendedName>
        <fullName evidence="6">C3H1-type domain-containing protein</fullName>
    </recommendedName>
</protein>
<dbReference type="InterPro" id="IPR000571">
    <property type="entry name" value="Znf_CCCH"/>
</dbReference>
<reference evidence="8" key="1">
    <citation type="journal article" date="2014" name="Proc. Natl. Acad. Sci. U.S.A.">
        <title>Extensive sampling of basidiomycete genomes demonstrates inadequacy of the white-rot/brown-rot paradigm for wood decay fungi.</title>
        <authorList>
            <person name="Riley R."/>
            <person name="Salamov A.A."/>
            <person name="Brown D.W."/>
            <person name="Nagy L.G."/>
            <person name="Floudas D."/>
            <person name="Held B.W."/>
            <person name="Levasseur A."/>
            <person name="Lombard V."/>
            <person name="Morin E."/>
            <person name="Otillar R."/>
            <person name="Lindquist E.A."/>
            <person name="Sun H."/>
            <person name="LaButti K.M."/>
            <person name="Schmutz J."/>
            <person name="Jabbour D."/>
            <person name="Luo H."/>
            <person name="Baker S.E."/>
            <person name="Pisabarro A.G."/>
            <person name="Walton J.D."/>
            <person name="Blanchette R.A."/>
            <person name="Henrissat B."/>
            <person name="Martin F."/>
            <person name="Cullen D."/>
            <person name="Hibbett D.S."/>
            <person name="Grigoriev I.V."/>
        </authorList>
    </citation>
    <scope>NUCLEOTIDE SEQUENCE [LARGE SCALE GENOMIC DNA]</scope>
    <source>
        <strain evidence="8">PC15</strain>
    </source>
</reference>
<evidence type="ECO:0000256" key="4">
    <source>
        <dbReference type="PROSITE-ProRule" id="PRU00723"/>
    </source>
</evidence>
<keyword evidence="1 4" id="KW-0479">Metal-binding</keyword>
<dbReference type="InParanoid" id="A0A067NL71"/>
<dbReference type="SMART" id="SM00356">
    <property type="entry name" value="ZnF_C3H1"/>
    <property type="match status" value="1"/>
</dbReference>
<evidence type="ECO:0000256" key="5">
    <source>
        <dbReference type="SAM" id="MobiDB-lite"/>
    </source>
</evidence>
<evidence type="ECO:0000259" key="6">
    <source>
        <dbReference type="PROSITE" id="PS50103"/>
    </source>
</evidence>
<evidence type="ECO:0000256" key="1">
    <source>
        <dbReference type="ARBA" id="ARBA00022723"/>
    </source>
</evidence>
<dbReference type="Pfam" id="PF00642">
    <property type="entry name" value="zf-CCCH"/>
    <property type="match status" value="1"/>
</dbReference>
<evidence type="ECO:0000313" key="7">
    <source>
        <dbReference type="EMBL" id="KDQ24827.1"/>
    </source>
</evidence>
<proteinExistence type="predicted"/>
<dbReference type="STRING" id="1137138.A0A067NL71"/>
<name>A0A067NL71_PLEO1</name>
<organism evidence="7 8">
    <name type="scientific">Pleurotus ostreatus (strain PC15)</name>
    <name type="common">Oyster mushroom</name>
    <dbReference type="NCBI Taxonomy" id="1137138"/>
    <lineage>
        <taxon>Eukaryota</taxon>
        <taxon>Fungi</taxon>
        <taxon>Dikarya</taxon>
        <taxon>Basidiomycota</taxon>
        <taxon>Agaricomycotina</taxon>
        <taxon>Agaricomycetes</taxon>
        <taxon>Agaricomycetidae</taxon>
        <taxon>Agaricales</taxon>
        <taxon>Pleurotineae</taxon>
        <taxon>Pleurotaceae</taxon>
        <taxon>Pleurotus</taxon>
    </lineage>
</organism>
<dbReference type="InterPro" id="IPR036855">
    <property type="entry name" value="Znf_CCCH_sf"/>
</dbReference>
<dbReference type="EMBL" id="KL198011">
    <property type="protein sequence ID" value="KDQ24827.1"/>
    <property type="molecule type" value="Genomic_DNA"/>
</dbReference>
<dbReference type="GO" id="GO:0008270">
    <property type="term" value="F:zinc ion binding"/>
    <property type="evidence" value="ECO:0007669"/>
    <property type="project" value="UniProtKB-KW"/>
</dbReference>